<dbReference type="AlphaFoldDB" id="K6XT81"/>
<dbReference type="InterPro" id="IPR029058">
    <property type="entry name" value="AB_hydrolase_fold"/>
</dbReference>
<keyword evidence="2" id="KW-0732">Signal</keyword>
<evidence type="ECO:0000259" key="3">
    <source>
        <dbReference type="Pfam" id="PF00326"/>
    </source>
</evidence>
<reference evidence="5 6" key="1">
    <citation type="journal article" date="2017" name="Antonie Van Leeuwenhoek">
        <title>Rhizobium rhizosphaerae sp. nov., a novel species isolated from rice rhizosphere.</title>
        <authorList>
            <person name="Zhao J.J."/>
            <person name="Zhang J."/>
            <person name="Zhang R.J."/>
            <person name="Zhang C.W."/>
            <person name="Yin H.Q."/>
            <person name="Zhang X.X."/>
        </authorList>
    </citation>
    <scope>NUCLEOTIDE SEQUENCE [LARGE SCALE GENOMIC DNA]</scope>
    <source>
        <strain evidence="5 6">E3</strain>
    </source>
</reference>
<dbReference type="Pfam" id="PF00326">
    <property type="entry name" value="Peptidase_S9"/>
    <property type="match status" value="1"/>
</dbReference>
<dbReference type="Proteomes" id="UP000006334">
    <property type="component" value="Unassembled WGS sequence"/>
</dbReference>
<dbReference type="GO" id="GO:0008236">
    <property type="term" value="F:serine-type peptidase activity"/>
    <property type="evidence" value="ECO:0007669"/>
    <property type="project" value="InterPro"/>
</dbReference>
<dbReference type="Pfam" id="PF00930">
    <property type="entry name" value="DPPIV_N"/>
    <property type="match status" value="1"/>
</dbReference>
<dbReference type="InterPro" id="IPR050278">
    <property type="entry name" value="Serine_Prot_S9B/DPPIV"/>
</dbReference>
<feature type="region of interest" description="Disordered" evidence="1">
    <location>
        <begin position="238"/>
        <end position="258"/>
    </location>
</feature>
<accession>K6XT81</accession>
<evidence type="ECO:0000259" key="4">
    <source>
        <dbReference type="Pfam" id="PF00930"/>
    </source>
</evidence>
<evidence type="ECO:0000313" key="5">
    <source>
        <dbReference type="EMBL" id="GAC14876.1"/>
    </source>
</evidence>
<dbReference type="Gene3D" id="2.140.10.30">
    <property type="entry name" value="Dipeptidylpeptidase IV, N-terminal domain"/>
    <property type="match status" value="1"/>
</dbReference>
<dbReference type="PANTHER" id="PTHR11731">
    <property type="entry name" value="PROTEASE FAMILY S9B,C DIPEPTIDYL-PEPTIDASE IV-RELATED"/>
    <property type="match status" value="1"/>
</dbReference>
<feature type="domain" description="Peptidase S9 prolyl oligopeptidase catalytic" evidence="3">
    <location>
        <begin position="639"/>
        <end position="834"/>
    </location>
</feature>
<dbReference type="GO" id="GO:0008239">
    <property type="term" value="F:dipeptidyl-peptidase activity"/>
    <property type="evidence" value="ECO:0007669"/>
    <property type="project" value="TreeGrafter"/>
</dbReference>
<dbReference type="PANTHER" id="PTHR11731:SF193">
    <property type="entry name" value="DIPEPTIDYL PEPTIDASE 9"/>
    <property type="match status" value="1"/>
</dbReference>
<dbReference type="STRING" id="1127673.GLIP_2248"/>
<dbReference type="Gene3D" id="3.40.50.1820">
    <property type="entry name" value="alpha/beta hydrolase"/>
    <property type="match status" value="1"/>
</dbReference>
<evidence type="ECO:0000256" key="2">
    <source>
        <dbReference type="SAM" id="SignalP"/>
    </source>
</evidence>
<dbReference type="InterPro" id="IPR001375">
    <property type="entry name" value="Peptidase_S9_cat"/>
</dbReference>
<feature type="compositionally biased region" description="Basic and acidic residues" evidence="1">
    <location>
        <begin position="238"/>
        <end position="248"/>
    </location>
</feature>
<evidence type="ECO:0000256" key="1">
    <source>
        <dbReference type="SAM" id="MobiDB-lite"/>
    </source>
</evidence>
<feature type="domain" description="Dipeptidylpeptidase IV N-terminal" evidence="4">
    <location>
        <begin position="386"/>
        <end position="547"/>
    </location>
</feature>
<protein>
    <submittedName>
        <fullName evidence="5">Dipeptidyl peptidase IV</fullName>
    </submittedName>
</protein>
<dbReference type="PROSITE" id="PS51257">
    <property type="entry name" value="PROKAR_LIPOPROTEIN"/>
    <property type="match status" value="1"/>
</dbReference>
<dbReference type="OrthoDB" id="1094230at2"/>
<dbReference type="SUPFAM" id="SSF53474">
    <property type="entry name" value="alpha/beta-Hydrolases"/>
    <property type="match status" value="1"/>
</dbReference>
<sequence length="834" mass="95293">MQKSFKLLIISTVTSGLLACSGIQTSESPAISNQVNTNSVATPVYQTIKQADVSVNTSEHALTLEQIMADPDWIGRPPQAPYWAMDGKSFFYSQKRQGSFVNDLFQQTLNSDSAKQVAIENYHQVAYKNKVFNQQRNMSAWIFKQNIFLKNLQTGDIKQLTRDSQSVSHLQFLKDGRLSYRTYNAIYAINTASGMTEQLVKWQFGDAPKANEESKDYIAQQQLNLISVLRERRQRNQDRFDQNAEVDQKNPTTAPQPIYLPAKHKTVDASLSPNGRYLILAIEKDTPSRDDSDIMPNYVVDNGRIEAEKVRRRVADAKPESQTLWLIDLQQNSQHELSYKTLPGYNEDVLAKVKTENAQAKGKTYQSNRLPRDIGLLVDWGWSQSAISWQADGEHVAIMLEAWDNKDRWLTTVDLDKHTLVTQERLHDDAWVNYNFNSFGWLNNTAKLYYLSEKSGYSHLYLKSLDGQAQQLTRGQFEVDDLTLTADDQYIYYQANEKHPGIYEIYRVDLSSGDIDALTDLNGVTDYVLNDAQNTLLLTHSKLTSPPELYIKPAGASEVAKQVTYTTSDEFKKINWVAPEIVPVKSSHTEQPIFSRLYMPQNDSGNVKRRAVIFNHGAGYLQNSHLGWSGYFREFMFHNLLTQKGYVVLDMDYRASAGYGRDWRTAIYRHMGKPEIEDLVDGVDWLVDNVNVDRERIGTYGGSYGGFMTFMALFTHPDLFQAGAALRPVSDWAHYNHGYTSNILNTPDVDPIAYERSSPIYFAEGLTKPLLINAPMVDSNVFFVDTVRLVQRLIELEKEDFETAIYPVESHGFIEPSSWLDEYRRIFKLFEENL</sequence>
<feature type="signal peptide" evidence="2">
    <location>
        <begin position="1"/>
        <end position="19"/>
    </location>
</feature>
<dbReference type="eggNOG" id="COG0823">
    <property type="taxonomic scope" value="Bacteria"/>
</dbReference>
<dbReference type="SUPFAM" id="SSF82171">
    <property type="entry name" value="DPP6 N-terminal domain-like"/>
    <property type="match status" value="1"/>
</dbReference>
<name>K6XT81_9ALTE</name>
<dbReference type="InterPro" id="IPR002469">
    <property type="entry name" value="Peptidase_S9B_N"/>
</dbReference>
<dbReference type="GO" id="GO:0006508">
    <property type="term" value="P:proteolysis"/>
    <property type="evidence" value="ECO:0007669"/>
    <property type="project" value="InterPro"/>
</dbReference>
<feature type="chain" id="PRO_5003896858" evidence="2">
    <location>
        <begin position="20"/>
        <end position="834"/>
    </location>
</feature>
<dbReference type="EMBL" id="BAEN01000041">
    <property type="protein sequence ID" value="GAC14876.1"/>
    <property type="molecule type" value="Genomic_DNA"/>
</dbReference>
<dbReference type="RefSeq" id="WP_008844692.1">
    <property type="nucleotide sequence ID" value="NZ_BAEN01000041.1"/>
</dbReference>
<evidence type="ECO:0000313" key="6">
    <source>
        <dbReference type="Proteomes" id="UP000006334"/>
    </source>
</evidence>
<organism evidence="5 6">
    <name type="scientific">Aliiglaciecola lipolytica E3</name>
    <dbReference type="NCBI Taxonomy" id="1127673"/>
    <lineage>
        <taxon>Bacteria</taxon>
        <taxon>Pseudomonadati</taxon>
        <taxon>Pseudomonadota</taxon>
        <taxon>Gammaproteobacteria</taxon>
        <taxon>Alteromonadales</taxon>
        <taxon>Alteromonadaceae</taxon>
        <taxon>Aliiglaciecola</taxon>
    </lineage>
</organism>
<proteinExistence type="predicted"/>
<keyword evidence="6" id="KW-1185">Reference proteome</keyword>
<dbReference type="eggNOG" id="COG1506">
    <property type="taxonomic scope" value="Bacteria"/>
</dbReference>
<gene>
    <name evidence="5" type="ORF">GLIP_2248</name>
</gene>
<comment type="caution">
    <text evidence="5">The sequence shown here is derived from an EMBL/GenBank/DDBJ whole genome shotgun (WGS) entry which is preliminary data.</text>
</comment>